<dbReference type="InterPro" id="IPR050316">
    <property type="entry name" value="Tyrosinase/Hemocyanin"/>
</dbReference>
<dbReference type="PANTHER" id="PTHR11474">
    <property type="entry name" value="TYROSINASE FAMILY MEMBER"/>
    <property type="match status" value="1"/>
</dbReference>
<organism evidence="3 4">
    <name type="scientific">Sphaerulina musiva (strain SO2202)</name>
    <name type="common">Poplar stem canker fungus</name>
    <name type="synonym">Septoria musiva</name>
    <dbReference type="NCBI Taxonomy" id="692275"/>
    <lineage>
        <taxon>Eukaryota</taxon>
        <taxon>Fungi</taxon>
        <taxon>Dikarya</taxon>
        <taxon>Ascomycota</taxon>
        <taxon>Pezizomycotina</taxon>
        <taxon>Dothideomycetes</taxon>
        <taxon>Dothideomycetidae</taxon>
        <taxon>Mycosphaerellales</taxon>
        <taxon>Mycosphaerellaceae</taxon>
        <taxon>Sphaerulina</taxon>
    </lineage>
</organism>
<dbReference type="RefSeq" id="XP_016758932.1">
    <property type="nucleotide sequence ID" value="XM_016908172.1"/>
</dbReference>
<accession>N1QEG0</accession>
<evidence type="ECO:0000259" key="2">
    <source>
        <dbReference type="Pfam" id="PF00264"/>
    </source>
</evidence>
<dbReference type="eggNOG" id="ENOG502RM4B">
    <property type="taxonomic scope" value="Eukaryota"/>
</dbReference>
<keyword evidence="4" id="KW-1185">Reference proteome</keyword>
<keyword evidence="1" id="KW-0479">Metal-binding</keyword>
<evidence type="ECO:0000313" key="3">
    <source>
        <dbReference type="EMBL" id="EMF10811.1"/>
    </source>
</evidence>
<gene>
    <name evidence="3" type="ORF">SEPMUDRAFT_165411</name>
</gene>
<dbReference type="AlphaFoldDB" id="N1QEG0"/>
<dbReference type="Pfam" id="PF00264">
    <property type="entry name" value="Tyrosinase"/>
    <property type="match status" value="1"/>
</dbReference>
<dbReference type="HOGENOM" id="CLU_035914_0_1_1"/>
<feature type="domain" description="Tyrosinase copper-binding" evidence="2">
    <location>
        <begin position="90"/>
        <end position="334"/>
    </location>
</feature>
<name>N1QEG0_SPHMS</name>
<dbReference type="OrthoDB" id="6132182at2759"/>
<proteinExistence type="predicted"/>
<dbReference type="PRINTS" id="PR00092">
    <property type="entry name" value="TYROSINASE"/>
</dbReference>
<dbReference type="Gene3D" id="1.10.1280.10">
    <property type="entry name" value="Di-copper center containing domain from catechol oxidase"/>
    <property type="match status" value="1"/>
</dbReference>
<evidence type="ECO:0000313" key="4">
    <source>
        <dbReference type="Proteomes" id="UP000016931"/>
    </source>
</evidence>
<dbReference type="GeneID" id="27905309"/>
<sequence>MYTAIWTCCYKPSRWIPGPTNGSDALAHKGMRNLKSYLRTQPATTCTLKTAYRRKEWDSLKPREKRAYIKAVQCLQSTPSISGDLAPGARSRYDDFQATHINLTLTVHATGNFLAWHRYYIYAYETALREECGYKGYQPYINWARLSNSVIDAPIFDGSEISLGGNGAYDPNRIPSLLPPDPNATHHISLDPQEGGGCITSGPFANMTTNLGPTIIGLSGYNLSSSSSIPPNPRPDGLGYNPRCIRRDLSIQSALGANDANITSLITLSPTVGTFQDTMQSAFFSPTNPEYGVHTAGHYIVGGDPGGDFYTSPGEPWFWLHHAQIDRVWWIWQNGNLPRRWEEVDGTVTFLNSPPSRDARLEDRFDLGVIDGFEGMTIGEALSTMRGKFCYIYE</sequence>
<dbReference type="SUPFAM" id="SSF48056">
    <property type="entry name" value="Di-copper centre-containing domain"/>
    <property type="match status" value="1"/>
</dbReference>
<reference evidence="3 4" key="1">
    <citation type="journal article" date="2012" name="PLoS Pathog.">
        <title>Diverse lifestyles and strategies of plant pathogenesis encoded in the genomes of eighteen Dothideomycetes fungi.</title>
        <authorList>
            <person name="Ohm R.A."/>
            <person name="Feau N."/>
            <person name="Henrissat B."/>
            <person name="Schoch C.L."/>
            <person name="Horwitz B.A."/>
            <person name="Barry K.W."/>
            <person name="Condon B.J."/>
            <person name="Copeland A.C."/>
            <person name="Dhillon B."/>
            <person name="Glaser F."/>
            <person name="Hesse C.N."/>
            <person name="Kosti I."/>
            <person name="LaButti K."/>
            <person name="Lindquist E.A."/>
            <person name="Lucas S."/>
            <person name="Salamov A.A."/>
            <person name="Bradshaw R.E."/>
            <person name="Ciuffetti L."/>
            <person name="Hamelin R.C."/>
            <person name="Kema G.H.J."/>
            <person name="Lawrence C."/>
            <person name="Scott J.A."/>
            <person name="Spatafora J.W."/>
            <person name="Turgeon B.G."/>
            <person name="de Wit P.J.G.M."/>
            <person name="Zhong S."/>
            <person name="Goodwin S.B."/>
            <person name="Grigoriev I.V."/>
        </authorList>
    </citation>
    <scope>NUCLEOTIDE SEQUENCE [LARGE SCALE GENOMIC DNA]</scope>
    <source>
        <strain evidence="3 4">SO2202</strain>
    </source>
</reference>
<protein>
    <submittedName>
        <fullName evidence="3">Di-copper centre-containing protein</fullName>
    </submittedName>
</protein>
<dbReference type="InterPro" id="IPR008922">
    <property type="entry name" value="Di-copper_centre_dom_sf"/>
</dbReference>
<evidence type="ECO:0000256" key="1">
    <source>
        <dbReference type="ARBA" id="ARBA00022723"/>
    </source>
</evidence>
<dbReference type="PANTHER" id="PTHR11474:SF116">
    <property type="entry name" value="TYROSINASE"/>
    <property type="match status" value="1"/>
</dbReference>
<dbReference type="GO" id="GO:0046872">
    <property type="term" value="F:metal ion binding"/>
    <property type="evidence" value="ECO:0007669"/>
    <property type="project" value="UniProtKB-KW"/>
</dbReference>
<dbReference type="EMBL" id="KB456267">
    <property type="protein sequence ID" value="EMF10811.1"/>
    <property type="molecule type" value="Genomic_DNA"/>
</dbReference>
<dbReference type="OMA" id="WWHEDPA"/>
<dbReference type="GO" id="GO:0016491">
    <property type="term" value="F:oxidoreductase activity"/>
    <property type="evidence" value="ECO:0007669"/>
    <property type="project" value="InterPro"/>
</dbReference>
<dbReference type="InterPro" id="IPR002227">
    <property type="entry name" value="Tyrosinase_Cu-bd"/>
</dbReference>
<dbReference type="Proteomes" id="UP000016931">
    <property type="component" value="Unassembled WGS sequence"/>
</dbReference>
<dbReference type="STRING" id="692275.N1QEG0"/>